<dbReference type="InterPro" id="IPR050689">
    <property type="entry name" value="FKBP-type_PPIase"/>
</dbReference>
<dbReference type="EC" id="5.2.1.8" evidence="5"/>
<dbReference type="PANTHER" id="PTHR10516:SF443">
    <property type="entry name" value="FK506-BINDING PROTEIN 59-RELATED"/>
    <property type="match status" value="1"/>
</dbReference>
<proteinExistence type="inferred from homology"/>
<dbReference type="EMBL" id="JAGTXB010000003">
    <property type="protein sequence ID" value="MBS0027430.1"/>
    <property type="molecule type" value="Genomic_DNA"/>
</dbReference>
<accession>A0ABS5IX33</accession>
<evidence type="ECO:0000313" key="7">
    <source>
        <dbReference type="EMBL" id="MBS0027430.1"/>
    </source>
</evidence>
<comment type="caution">
    <text evidence="7">The sequence shown here is derived from an EMBL/GenBank/DDBJ whole genome shotgun (WGS) entry which is preliminary data.</text>
</comment>
<evidence type="ECO:0000256" key="3">
    <source>
        <dbReference type="ARBA" id="ARBA00023235"/>
    </source>
</evidence>
<dbReference type="Proteomes" id="UP000676386">
    <property type="component" value="Unassembled WGS sequence"/>
</dbReference>
<feature type="domain" description="PPIase FKBP-type" evidence="6">
    <location>
        <begin position="76"/>
        <end position="157"/>
    </location>
</feature>
<dbReference type="PROSITE" id="PS51257">
    <property type="entry name" value="PROKAR_LIPOPROTEIN"/>
    <property type="match status" value="1"/>
</dbReference>
<dbReference type="PANTHER" id="PTHR10516">
    <property type="entry name" value="PEPTIDYL-PROLYL CIS-TRANS ISOMERASE"/>
    <property type="match status" value="1"/>
</dbReference>
<keyword evidence="3 4" id="KW-0413">Isomerase</keyword>
<evidence type="ECO:0000313" key="8">
    <source>
        <dbReference type="Proteomes" id="UP000676386"/>
    </source>
</evidence>
<reference evidence="7 8" key="1">
    <citation type="submission" date="2021-04" db="EMBL/GenBank/DDBJ databases">
        <title>Chitinophaga sp. nov., isolated from the rhizosphere soil.</title>
        <authorList>
            <person name="He S."/>
        </authorList>
    </citation>
    <scope>NUCLEOTIDE SEQUENCE [LARGE SCALE GENOMIC DNA]</scope>
    <source>
        <strain evidence="7 8">2R12</strain>
    </source>
</reference>
<dbReference type="Gene3D" id="3.10.50.40">
    <property type="match status" value="1"/>
</dbReference>
<evidence type="ECO:0000259" key="6">
    <source>
        <dbReference type="PROSITE" id="PS50059"/>
    </source>
</evidence>
<dbReference type="PROSITE" id="PS50059">
    <property type="entry name" value="FKBP_PPIASE"/>
    <property type="match status" value="1"/>
</dbReference>
<organism evidence="7 8">
    <name type="scientific">Chitinophaga hostae</name>
    <dbReference type="NCBI Taxonomy" id="2831022"/>
    <lineage>
        <taxon>Bacteria</taxon>
        <taxon>Pseudomonadati</taxon>
        <taxon>Bacteroidota</taxon>
        <taxon>Chitinophagia</taxon>
        <taxon>Chitinophagales</taxon>
        <taxon>Chitinophagaceae</taxon>
        <taxon>Chitinophaga</taxon>
    </lineage>
</organism>
<sequence>MKKVFLLGGLFVLALVACSKKEDEPPYDWKAQYTIDSTKIVNYIAANNIQNVKHDSLGIFYQIVNRGQTTDTANAAANVTVAYIGIFLDKKVFDSSYNISLDLNRVISGWTIGIPKIGRGGEINLFLPSIYAYGPRGQSPIPGNTVLIFNVKLKDFQNK</sequence>
<protein>
    <recommendedName>
        <fullName evidence="5">Peptidyl-prolyl cis-trans isomerase</fullName>
        <ecNumber evidence="5">5.2.1.8</ecNumber>
    </recommendedName>
</protein>
<evidence type="ECO:0000256" key="2">
    <source>
        <dbReference type="ARBA" id="ARBA00023110"/>
    </source>
</evidence>
<comment type="similarity">
    <text evidence="5">Belongs to the FKBP-type PPIase family.</text>
</comment>
<dbReference type="InterPro" id="IPR046357">
    <property type="entry name" value="PPIase_dom_sf"/>
</dbReference>
<evidence type="ECO:0000256" key="1">
    <source>
        <dbReference type="ARBA" id="ARBA00000971"/>
    </source>
</evidence>
<dbReference type="SUPFAM" id="SSF54534">
    <property type="entry name" value="FKBP-like"/>
    <property type="match status" value="1"/>
</dbReference>
<comment type="catalytic activity">
    <reaction evidence="1 4 5">
        <text>[protein]-peptidylproline (omega=180) = [protein]-peptidylproline (omega=0)</text>
        <dbReference type="Rhea" id="RHEA:16237"/>
        <dbReference type="Rhea" id="RHEA-COMP:10747"/>
        <dbReference type="Rhea" id="RHEA-COMP:10748"/>
        <dbReference type="ChEBI" id="CHEBI:83833"/>
        <dbReference type="ChEBI" id="CHEBI:83834"/>
        <dbReference type="EC" id="5.2.1.8"/>
    </reaction>
</comment>
<dbReference type="GO" id="GO:0003755">
    <property type="term" value="F:peptidyl-prolyl cis-trans isomerase activity"/>
    <property type="evidence" value="ECO:0007669"/>
    <property type="project" value="UniProtKB-EC"/>
</dbReference>
<keyword evidence="2 4" id="KW-0697">Rotamase</keyword>
<dbReference type="Pfam" id="PF00254">
    <property type="entry name" value="FKBP_C"/>
    <property type="match status" value="1"/>
</dbReference>
<evidence type="ECO:0000256" key="4">
    <source>
        <dbReference type="PROSITE-ProRule" id="PRU00277"/>
    </source>
</evidence>
<evidence type="ECO:0000256" key="5">
    <source>
        <dbReference type="RuleBase" id="RU003915"/>
    </source>
</evidence>
<dbReference type="RefSeq" id="WP_211972523.1">
    <property type="nucleotide sequence ID" value="NZ_JAGTXB010000003.1"/>
</dbReference>
<keyword evidence="8" id="KW-1185">Reference proteome</keyword>
<gene>
    <name evidence="7" type="ORF">KE626_08935</name>
</gene>
<name>A0ABS5IX33_9BACT</name>
<dbReference type="InterPro" id="IPR001179">
    <property type="entry name" value="PPIase_FKBP_dom"/>
</dbReference>